<dbReference type="PANTHER" id="PTHR43278:SF2">
    <property type="entry name" value="IRON-SULFUR FLAVOPROTEIN"/>
    <property type="match status" value="1"/>
</dbReference>
<keyword evidence="8" id="KW-1185">Reference proteome</keyword>
<dbReference type="GO" id="GO:0016491">
    <property type="term" value="F:oxidoreductase activity"/>
    <property type="evidence" value="ECO:0007669"/>
    <property type="project" value="InterPro"/>
</dbReference>
<dbReference type="Proteomes" id="UP000730161">
    <property type="component" value="Unassembled WGS sequence"/>
</dbReference>
<dbReference type="InterPro" id="IPR051796">
    <property type="entry name" value="ISF_SsuE-like"/>
</dbReference>
<evidence type="ECO:0000313" key="8">
    <source>
        <dbReference type="Proteomes" id="UP000730161"/>
    </source>
</evidence>
<evidence type="ECO:0000256" key="3">
    <source>
        <dbReference type="ARBA" id="ARBA00022630"/>
    </source>
</evidence>
<dbReference type="PANTHER" id="PTHR43278">
    <property type="entry name" value="NAD(P)H-DEPENDENT FMN-CONTAINING OXIDOREDUCTASE YWQN-RELATED"/>
    <property type="match status" value="1"/>
</dbReference>
<dbReference type="InterPro" id="IPR005025">
    <property type="entry name" value="FMN_Rdtase-like_dom"/>
</dbReference>
<keyword evidence="3" id="KW-0285">Flavoprotein</keyword>
<evidence type="ECO:0000256" key="2">
    <source>
        <dbReference type="ARBA" id="ARBA00001966"/>
    </source>
</evidence>
<evidence type="ECO:0000313" key="7">
    <source>
        <dbReference type="EMBL" id="MBR1369664.1"/>
    </source>
</evidence>
<comment type="cofactor">
    <cofactor evidence="2">
        <name>[4Fe-4S] cluster</name>
        <dbReference type="ChEBI" id="CHEBI:49883"/>
    </cofactor>
</comment>
<accession>A0A8J7W758</accession>
<gene>
    <name evidence="7" type="ORF">RJ53_09330</name>
</gene>
<reference evidence="7" key="1">
    <citation type="submission" date="2014-12" db="EMBL/GenBank/DDBJ databases">
        <authorList>
            <person name="Huang H.-H."/>
            <person name="Chen S.-C."/>
            <person name="Lai M.-C."/>
        </authorList>
    </citation>
    <scope>NUCLEOTIDE SEQUENCE</scope>
    <source>
        <strain evidence="7">K1F9705b</strain>
    </source>
</reference>
<dbReference type="EMBL" id="JWHL01000017">
    <property type="protein sequence ID" value="MBR1369664.1"/>
    <property type="molecule type" value="Genomic_DNA"/>
</dbReference>
<comment type="similarity">
    <text evidence="5">Belongs to the SsuE family. Isf subfamily.</text>
</comment>
<evidence type="ECO:0000259" key="6">
    <source>
        <dbReference type="Pfam" id="PF03358"/>
    </source>
</evidence>
<dbReference type="Pfam" id="PF03358">
    <property type="entry name" value="FMN_red"/>
    <property type="match status" value="1"/>
</dbReference>
<dbReference type="InterPro" id="IPR029039">
    <property type="entry name" value="Flavoprotein-like_sf"/>
</dbReference>
<dbReference type="AlphaFoldDB" id="A0A8J7W758"/>
<comment type="cofactor">
    <cofactor evidence="1">
        <name>FMN</name>
        <dbReference type="ChEBI" id="CHEBI:58210"/>
    </cofactor>
</comment>
<proteinExistence type="inferred from homology"/>
<evidence type="ECO:0000256" key="4">
    <source>
        <dbReference type="ARBA" id="ARBA00022643"/>
    </source>
</evidence>
<dbReference type="Gene3D" id="3.40.50.360">
    <property type="match status" value="1"/>
</dbReference>
<dbReference type="RefSeq" id="WP_211531402.1">
    <property type="nucleotide sequence ID" value="NZ_JWHL01000017.1"/>
</dbReference>
<evidence type="ECO:0000256" key="1">
    <source>
        <dbReference type="ARBA" id="ARBA00001917"/>
    </source>
</evidence>
<dbReference type="SUPFAM" id="SSF52218">
    <property type="entry name" value="Flavoproteins"/>
    <property type="match status" value="1"/>
</dbReference>
<protein>
    <recommendedName>
        <fullName evidence="6">NADPH-dependent FMN reductase-like domain-containing protein</fullName>
    </recommendedName>
</protein>
<dbReference type="OrthoDB" id="9059at2157"/>
<name>A0A8J7W758_9EURY</name>
<keyword evidence="4" id="KW-0288">FMN</keyword>
<evidence type="ECO:0000256" key="5">
    <source>
        <dbReference type="ARBA" id="ARBA00038292"/>
    </source>
</evidence>
<feature type="domain" description="NADPH-dependent FMN reductase-like" evidence="6">
    <location>
        <begin position="1"/>
        <end position="105"/>
    </location>
</feature>
<organism evidence="7 8">
    <name type="scientific">Methanocalculus chunghsingensis</name>
    <dbReference type="NCBI Taxonomy" id="156457"/>
    <lineage>
        <taxon>Archaea</taxon>
        <taxon>Methanobacteriati</taxon>
        <taxon>Methanobacteriota</taxon>
        <taxon>Stenosarchaea group</taxon>
        <taxon>Methanomicrobia</taxon>
        <taxon>Methanomicrobiales</taxon>
        <taxon>Methanocalculaceae</taxon>
        <taxon>Methanocalculus</taxon>
    </lineage>
</organism>
<comment type="caution">
    <text evidence="7">The sequence shown here is derived from an EMBL/GenBank/DDBJ whole genome shotgun (WGS) entry which is preliminary data.</text>
</comment>
<sequence length="244" mass="27306">MKIVAFNGSPHAEASNTHIIVDAFLAGARDGGAETENIFLANRTIEHCQGCFSCWWKTPGKCIISDDMDELLDTYLSADIVIYATPLHMDNVSGIMKDFFDRLLPTGDPHFERDPNGEVRHVMGKKRDPGFIMIANSGYPEQSHFQVLQLLTQRMARNFLTECVGEIYRGGGSLLQDDEMKPLIDEYRALVRKAGFEFVKDGKISSDTSLLLEQPLIPAPDYVDIFIRNVNAYVDQMIAKNQGA</sequence>